<dbReference type="OrthoDB" id="9800398at2"/>
<dbReference type="PANTHER" id="PTHR37812:SF1">
    <property type="entry name" value="MU-LIKE PROPHAGE FLUMU PROTEIN C"/>
    <property type="match status" value="1"/>
</dbReference>
<dbReference type="EMBL" id="PTJA01000012">
    <property type="protein sequence ID" value="PPK79034.1"/>
    <property type="molecule type" value="Genomic_DNA"/>
</dbReference>
<gene>
    <name evidence="2" type="ORF">BXY41_112194</name>
</gene>
<name>A0A2S6HNG9_9FIRM</name>
<accession>A0A2S6HNG9</accession>
<dbReference type="PANTHER" id="PTHR37812">
    <property type="entry name" value="MU-LIKE PROPHAGE FLUMU PROTEIN C"/>
    <property type="match status" value="1"/>
</dbReference>
<protein>
    <submittedName>
        <fullName evidence="2">Mor transcription activator family protein</fullName>
    </submittedName>
</protein>
<sequence length="87" mass="10337">MKYINAKAILPDELIRELQQYIQGEYLYIPALCEQRKQWGEKTGYRNELKQRNSEIRTKYQTGSSMEVLALQYCLSLSAIRKIIYDQ</sequence>
<dbReference type="RefSeq" id="WP_104438722.1">
    <property type="nucleotide sequence ID" value="NZ_PTJA01000012.1"/>
</dbReference>
<proteinExistence type="predicted"/>
<organism evidence="2 3">
    <name type="scientific">Lacrimispora xylanisolvens</name>
    <dbReference type="NCBI Taxonomy" id="384636"/>
    <lineage>
        <taxon>Bacteria</taxon>
        <taxon>Bacillati</taxon>
        <taxon>Bacillota</taxon>
        <taxon>Clostridia</taxon>
        <taxon>Lachnospirales</taxon>
        <taxon>Lachnospiraceae</taxon>
        <taxon>Lacrimispora</taxon>
    </lineage>
</organism>
<reference evidence="2 3" key="1">
    <citation type="submission" date="2018-02" db="EMBL/GenBank/DDBJ databases">
        <title>Genomic Encyclopedia of Archaeal and Bacterial Type Strains, Phase II (KMG-II): from individual species to whole genera.</title>
        <authorList>
            <person name="Goeker M."/>
        </authorList>
    </citation>
    <scope>NUCLEOTIDE SEQUENCE [LARGE SCALE GENOMIC DNA]</scope>
    <source>
        <strain evidence="2 3">DSM 3808</strain>
    </source>
</reference>
<keyword evidence="3" id="KW-1185">Reference proteome</keyword>
<dbReference type="Gene3D" id="1.10.10.60">
    <property type="entry name" value="Homeodomain-like"/>
    <property type="match status" value="1"/>
</dbReference>
<dbReference type="Pfam" id="PF08765">
    <property type="entry name" value="Mor"/>
    <property type="match status" value="1"/>
</dbReference>
<evidence type="ECO:0000259" key="1">
    <source>
        <dbReference type="Pfam" id="PF08765"/>
    </source>
</evidence>
<evidence type="ECO:0000313" key="3">
    <source>
        <dbReference type="Proteomes" id="UP000237749"/>
    </source>
</evidence>
<dbReference type="InterPro" id="IPR049739">
    <property type="entry name" value="YraL-like"/>
</dbReference>
<dbReference type="NCBIfam" id="NF040785">
    <property type="entry name" value="CD3324_fam"/>
    <property type="match status" value="1"/>
</dbReference>
<evidence type="ECO:0000313" key="2">
    <source>
        <dbReference type="EMBL" id="PPK79034.1"/>
    </source>
</evidence>
<dbReference type="AlphaFoldDB" id="A0A2S6HNG9"/>
<comment type="caution">
    <text evidence="2">The sequence shown here is derived from an EMBL/GenBank/DDBJ whole genome shotgun (WGS) entry which is preliminary data.</text>
</comment>
<feature type="domain" description="Mor transcription activator" evidence="1">
    <location>
        <begin position="13"/>
        <end position="85"/>
    </location>
</feature>
<dbReference type="InterPro" id="IPR009057">
    <property type="entry name" value="Homeodomain-like_sf"/>
</dbReference>
<dbReference type="SUPFAM" id="SSF46689">
    <property type="entry name" value="Homeodomain-like"/>
    <property type="match status" value="1"/>
</dbReference>
<dbReference type="InterPro" id="IPR014875">
    <property type="entry name" value="Mor_transcription_activator"/>
</dbReference>
<dbReference type="Proteomes" id="UP000237749">
    <property type="component" value="Unassembled WGS sequence"/>
</dbReference>
<dbReference type="InterPro" id="IPR052411">
    <property type="entry name" value="c-mor_Regulatory_Protein"/>
</dbReference>